<name>A0A9X0QJZ0_9BACT</name>
<dbReference type="CDD" id="cd04188">
    <property type="entry name" value="DPG_synthase"/>
    <property type="match status" value="1"/>
</dbReference>
<keyword evidence="15" id="KW-1185">Reference proteome</keyword>
<accession>A0A9X0QJZ0</accession>
<dbReference type="InterPro" id="IPR035518">
    <property type="entry name" value="DPG_synthase"/>
</dbReference>
<dbReference type="RefSeq" id="WP_221304880.1">
    <property type="nucleotide sequence ID" value="NZ_JACHEB010000017.1"/>
</dbReference>
<proteinExistence type="inferred from homology"/>
<evidence type="ECO:0000256" key="10">
    <source>
        <dbReference type="ARBA" id="ARBA00022989"/>
    </source>
</evidence>
<dbReference type="Gene3D" id="3.90.550.10">
    <property type="entry name" value="Spore Coat Polysaccharide Biosynthesis Protein SpsA, Chain A"/>
    <property type="match status" value="1"/>
</dbReference>
<reference evidence="14 15" key="1">
    <citation type="submission" date="2020-08" db="EMBL/GenBank/DDBJ databases">
        <title>Genomic Encyclopedia of Type Strains, Phase IV (KMG-V): Genome sequencing to study the core and pangenomes of soil and plant-associated prokaryotes.</title>
        <authorList>
            <person name="Whitman W."/>
        </authorList>
    </citation>
    <scope>NUCLEOTIDE SEQUENCE [LARGE SCALE GENOMIC DNA]</scope>
    <source>
        <strain evidence="14 15">X5P2</strain>
    </source>
</reference>
<dbReference type="GO" id="GO:0006487">
    <property type="term" value="P:protein N-linked glycosylation"/>
    <property type="evidence" value="ECO:0007669"/>
    <property type="project" value="TreeGrafter"/>
</dbReference>
<evidence type="ECO:0000256" key="3">
    <source>
        <dbReference type="ARBA" id="ARBA00006739"/>
    </source>
</evidence>
<protein>
    <recommendedName>
        <fullName evidence="4">dolichyl-phosphate beta-glucosyltransferase</fullName>
        <ecNumber evidence="4">2.4.1.117</ecNumber>
    </recommendedName>
</protein>
<dbReference type="PANTHER" id="PTHR10859">
    <property type="entry name" value="GLYCOSYL TRANSFERASE"/>
    <property type="match status" value="1"/>
</dbReference>
<comment type="catalytic activity">
    <reaction evidence="12">
        <text>a di-trans,poly-cis-dolichyl phosphate + UDP-alpha-D-glucose = a di-trans,poly-cis-dolichyl beta-D-glucosyl phosphate + UDP</text>
        <dbReference type="Rhea" id="RHEA:15401"/>
        <dbReference type="Rhea" id="RHEA-COMP:19498"/>
        <dbReference type="Rhea" id="RHEA-COMP:19502"/>
        <dbReference type="ChEBI" id="CHEBI:57525"/>
        <dbReference type="ChEBI" id="CHEBI:57683"/>
        <dbReference type="ChEBI" id="CHEBI:58223"/>
        <dbReference type="ChEBI" id="CHEBI:58885"/>
        <dbReference type="EC" id="2.4.1.117"/>
    </reaction>
    <physiologicalReaction direction="left-to-right" evidence="12">
        <dbReference type="Rhea" id="RHEA:15402"/>
    </physiologicalReaction>
</comment>
<dbReference type="Pfam" id="PF00535">
    <property type="entry name" value="Glycos_transf_2"/>
    <property type="match status" value="1"/>
</dbReference>
<evidence type="ECO:0000256" key="9">
    <source>
        <dbReference type="ARBA" id="ARBA00022968"/>
    </source>
</evidence>
<evidence type="ECO:0000256" key="6">
    <source>
        <dbReference type="ARBA" id="ARBA00022679"/>
    </source>
</evidence>
<feature type="domain" description="Glycosyltransferase 2-like" evidence="13">
    <location>
        <begin position="14"/>
        <end position="178"/>
    </location>
</feature>
<keyword evidence="7" id="KW-0812">Transmembrane</keyword>
<keyword evidence="8" id="KW-0256">Endoplasmic reticulum</keyword>
<dbReference type="GO" id="GO:0004581">
    <property type="term" value="F:dolichyl-phosphate beta-glucosyltransferase activity"/>
    <property type="evidence" value="ECO:0007669"/>
    <property type="project" value="UniProtKB-EC"/>
</dbReference>
<comment type="pathway">
    <text evidence="2">Protein modification; protein glycosylation.</text>
</comment>
<comment type="subcellular location">
    <subcellularLocation>
        <location evidence="1">Endoplasmic reticulum membrane</location>
        <topology evidence="1">Single-pass membrane protein</topology>
    </subcellularLocation>
</comment>
<gene>
    <name evidence="14" type="ORF">HDF14_005312</name>
</gene>
<sequence length="260" mass="29238">MTGTVQAETNWYMVVIPCYNEEQRLPEAAFLSFLAAPPPGLRFLFVNDGSVDNTLAVLHRLQEDSPRLVDVLDQPRNMGKAEAVRCGMLYAIATGASITGFWDADLATPLSELPRLLDLMLTKPTVDIVLGSRVRLLGRSILRKPIRHYSGRIFATMASLTLNLPIYDTQCGSKLFRVTQVLREALATPFGSRWIFDVELLARFLVLARNQRPELGEPALAVYEEPLRHWADVDGSKLKVSDSIKAFGDIWKIRRTYFKS</sequence>
<keyword evidence="5" id="KW-0328">Glycosyltransferase</keyword>
<keyword evidence="9" id="KW-0735">Signal-anchor</keyword>
<evidence type="ECO:0000256" key="12">
    <source>
        <dbReference type="ARBA" id="ARBA00045097"/>
    </source>
</evidence>
<evidence type="ECO:0000313" key="15">
    <source>
        <dbReference type="Proteomes" id="UP000535182"/>
    </source>
</evidence>
<evidence type="ECO:0000259" key="13">
    <source>
        <dbReference type="Pfam" id="PF00535"/>
    </source>
</evidence>
<dbReference type="PANTHER" id="PTHR10859:SF91">
    <property type="entry name" value="DOLICHYL-PHOSPHATE BETA-GLUCOSYLTRANSFERASE"/>
    <property type="match status" value="1"/>
</dbReference>
<evidence type="ECO:0000313" key="14">
    <source>
        <dbReference type="EMBL" id="MBB5331663.1"/>
    </source>
</evidence>
<dbReference type="InterPro" id="IPR001173">
    <property type="entry name" value="Glyco_trans_2-like"/>
</dbReference>
<evidence type="ECO:0000256" key="2">
    <source>
        <dbReference type="ARBA" id="ARBA00004922"/>
    </source>
</evidence>
<evidence type="ECO:0000256" key="8">
    <source>
        <dbReference type="ARBA" id="ARBA00022824"/>
    </source>
</evidence>
<dbReference type="SUPFAM" id="SSF53448">
    <property type="entry name" value="Nucleotide-diphospho-sugar transferases"/>
    <property type="match status" value="1"/>
</dbReference>
<keyword evidence="6" id="KW-0808">Transferase</keyword>
<evidence type="ECO:0000256" key="7">
    <source>
        <dbReference type="ARBA" id="ARBA00022692"/>
    </source>
</evidence>
<comment type="caution">
    <text evidence="14">The sequence shown here is derived from an EMBL/GenBank/DDBJ whole genome shotgun (WGS) entry which is preliminary data.</text>
</comment>
<keyword evidence="10" id="KW-1133">Transmembrane helix</keyword>
<dbReference type="EC" id="2.4.1.117" evidence="4"/>
<dbReference type="InterPro" id="IPR029044">
    <property type="entry name" value="Nucleotide-diphossugar_trans"/>
</dbReference>
<keyword evidence="11" id="KW-0472">Membrane</keyword>
<dbReference type="Proteomes" id="UP000535182">
    <property type="component" value="Unassembled WGS sequence"/>
</dbReference>
<evidence type="ECO:0000256" key="1">
    <source>
        <dbReference type="ARBA" id="ARBA00004389"/>
    </source>
</evidence>
<evidence type="ECO:0000256" key="11">
    <source>
        <dbReference type="ARBA" id="ARBA00023136"/>
    </source>
</evidence>
<evidence type="ECO:0000256" key="4">
    <source>
        <dbReference type="ARBA" id="ARBA00012583"/>
    </source>
</evidence>
<organism evidence="14 15">
    <name type="scientific">Tunturiibacter gelidiferens</name>
    <dbReference type="NCBI Taxonomy" id="3069689"/>
    <lineage>
        <taxon>Bacteria</taxon>
        <taxon>Pseudomonadati</taxon>
        <taxon>Acidobacteriota</taxon>
        <taxon>Terriglobia</taxon>
        <taxon>Terriglobales</taxon>
        <taxon>Acidobacteriaceae</taxon>
        <taxon>Tunturiibacter</taxon>
    </lineage>
</organism>
<dbReference type="EMBL" id="JACHEB010000017">
    <property type="protein sequence ID" value="MBB5331663.1"/>
    <property type="molecule type" value="Genomic_DNA"/>
</dbReference>
<comment type="similarity">
    <text evidence="3">Belongs to the glycosyltransferase 2 family.</text>
</comment>
<dbReference type="AlphaFoldDB" id="A0A9X0QJZ0"/>
<evidence type="ECO:0000256" key="5">
    <source>
        <dbReference type="ARBA" id="ARBA00022676"/>
    </source>
</evidence>